<comment type="similarity">
    <text evidence="2">Belongs to the UPF0702 family.</text>
</comment>
<gene>
    <name evidence="9" type="primary">ydfR</name>
    <name evidence="9" type="ORF">GCM10010917_30230</name>
</gene>
<evidence type="ECO:0000259" key="8">
    <source>
        <dbReference type="Pfam" id="PF04239"/>
    </source>
</evidence>
<keyword evidence="4 7" id="KW-0812">Transmembrane</keyword>
<evidence type="ECO:0000256" key="3">
    <source>
        <dbReference type="ARBA" id="ARBA00022475"/>
    </source>
</evidence>
<keyword evidence="6 7" id="KW-0472">Membrane</keyword>
<feature type="transmembrane region" description="Helical" evidence="7">
    <location>
        <begin position="31"/>
        <end position="51"/>
    </location>
</feature>
<dbReference type="InterPro" id="IPR023090">
    <property type="entry name" value="UPF0702_alpha/beta_dom_sf"/>
</dbReference>
<name>A0ABQ1GFW1_9BACL</name>
<accession>A0ABQ1GFW1</accession>
<evidence type="ECO:0000313" key="9">
    <source>
        <dbReference type="EMBL" id="GGA42838.1"/>
    </source>
</evidence>
<proteinExistence type="inferred from homology"/>
<dbReference type="PANTHER" id="PTHR34582">
    <property type="entry name" value="UPF0702 TRANSMEMBRANE PROTEIN YCAP"/>
    <property type="match status" value="1"/>
</dbReference>
<keyword evidence="10" id="KW-1185">Reference proteome</keyword>
<reference evidence="10" key="1">
    <citation type="journal article" date="2019" name="Int. J. Syst. Evol. Microbiol.">
        <title>The Global Catalogue of Microorganisms (GCM) 10K type strain sequencing project: providing services to taxonomists for standard genome sequencing and annotation.</title>
        <authorList>
            <consortium name="The Broad Institute Genomics Platform"/>
            <consortium name="The Broad Institute Genome Sequencing Center for Infectious Disease"/>
            <person name="Wu L."/>
            <person name="Ma J."/>
        </authorList>
    </citation>
    <scope>NUCLEOTIDE SEQUENCE [LARGE SCALE GENOMIC DNA]</scope>
    <source>
        <strain evidence="10">CGMCC 1.15044</strain>
    </source>
</reference>
<sequence length="195" mass="21268">MDFNLIWRSVVLALIALLLFRLSGRKSISQMTIPQVAILLMVGTVLGSGISGKLGNALVSGAILLGILVLVEWITLKWNGGEKVFKGGSVVVIQNGRLVQSHLKKLRITVDDLEKRMRAAGISRIESVQFGTIENNGLFGYELMPEAKPVTMGDLERLLKQNFPQLNLSAPASQAPTLFSELEGGHNEDIPSRLH</sequence>
<evidence type="ECO:0000256" key="1">
    <source>
        <dbReference type="ARBA" id="ARBA00004651"/>
    </source>
</evidence>
<dbReference type="PANTHER" id="PTHR34582:SF2">
    <property type="entry name" value="UPF0702 TRANSMEMBRANE PROTEIN YDFR"/>
    <property type="match status" value="1"/>
</dbReference>
<evidence type="ECO:0000256" key="7">
    <source>
        <dbReference type="SAM" id="Phobius"/>
    </source>
</evidence>
<evidence type="ECO:0000256" key="6">
    <source>
        <dbReference type="ARBA" id="ARBA00023136"/>
    </source>
</evidence>
<organism evidence="9 10">
    <name type="scientific">Paenibacillus physcomitrellae</name>
    <dbReference type="NCBI Taxonomy" id="1619311"/>
    <lineage>
        <taxon>Bacteria</taxon>
        <taxon>Bacillati</taxon>
        <taxon>Bacillota</taxon>
        <taxon>Bacilli</taxon>
        <taxon>Bacillales</taxon>
        <taxon>Paenibacillaceae</taxon>
        <taxon>Paenibacillus</taxon>
    </lineage>
</organism>
<dbReference type="Pfam" id="PF04239">
    <property type="entry name" value="DUF421"/>
    <property type="match status" value="1"/>
</dbReference>
<dbReference type="RefSeq" id="WP_094094496.1">
    <property type="nucleotide sequence ID" value="NZ_BMHF01000010.1"/>
</dbReference>
<evidence type="ECO:0000256" key="4">
    <source>
        <dbReference type="ARBA" id="ARBA00022692"/>
    </source>
</evidence>
<evidence type="ECO:0000256" key="2">
    <source>
        <dbReference type="ARBA" id="ARBA00006448"/>
    </source>
</evidence>
<dbReference type="InterPro" id="IPR007353">
    <property type="entry name" value="DUF421"/>
</dbReference>
<protein>
    <submittedName>
        <fullName evidence="9">UPF0702 transmembrane protein YdfR</fullName>
    </submittedName>
</protein>
<comment type="caution">
    <text evidence="9">The sequence shown here is derived from an EMBL/GenBank/DDBJ whole genome shotgun (WGS) entry which is preliminary data.</text>
</comment>
<keyword evidence="5 7" id="KW-1133">Transmembrane helix</keyword>
<feature type="transmembrane region" description="Helical" evidence="7">
    <location>
        <begin position="6"/>
        <end position="24"/>
    </location>
</feature>
<evidence type="ECO:0000313" key="10">
    <source>
        <dbReference type="Proteomes" id="UP000609323"/>
    </source>
</evidence>
<comment type="subcellular location">
    <subcellularLocation>
        <location evidence="1">Cell membrane</location>
        <topology evidence="1">Multi-pass membrane protein</topology>
    </subcellularLocation>
</comment>
<evidence type="ECO:0000256" key="5">
    <source>
        <dbReference type="ARBA" id="ARBA00022989"/>
    </source>
</evidence>
<feature type="domain" description="YetF C-terminal" evidence="8">
    <location>
        <begin position="77"/>
        <end position="146"/>
    </location>
</feature>
<feature type="transmembrane region" description="Helical" evidence="7">
    <location>
        <begin position="57"/>
        <end position="76"/>
    </location>
</feature>
<dbReference type="Proteomes" id="UP000609323">
    <property type="component" value="Unassembled WGS sequence"/>
</dbReference>
<keyword evidence="3" id="KW-1003">Cell membrane</keyword>
<dbReference type="Gene3D" id="3.30.240.20">
    <property type="entry name" value="bsu07140 like domains"/>
    <property type="match status" value="1"/>
</dbReference>
<dbReference type="EMBL" id="BMHF01000010">
    <property type="protein sequence ID" value="GGA42838.1"/>
    <property type="molecule type" value="Genomic_DNA"/>
</dbReference>